<organism evidence="2 3">
    <name type="scientific">Pipistrellus kuhlii</name>
    <name type="common">Kuhl's pipistrelle</name>
    <dbReference type="NCBI Taxonomy" id="59472"/>
    <lineage>
        <taxon>Eukaryota</taxon>
        <taxon>Metazoa</taxon>
        <taxon>Chordata</taxon>
        <taxon>Craniata</taxon>
        <taxon>Vertebrata</taxon>
        <taxon>Euteleostomi</taxon>
        <taxon>Mammalia</taxon>
        <taxon>Eutheria</taxon>
        <taxon>Laurasiatheria</taxon>
        <taxon>Chiroptera</taxon>
        <taxon>Yangochiroptera</taxon>
        <taxon>Vespertilionidae</taxon>
        <taxon>Pipistrellus</taxon>
    </lineage>
</organism>
<evidence type="ECO:0000256" key="1">
    <source>
        <dbReference type="SAM" id="MobiDB-lite"/>
    </source>
</evidence>
<proteinExistence type="predicted"/>
<dbReference type="AlphaFoldDB" id="A0A7J7YAC7"/>
<feature type="compositionally biased region" description="Polar residues" evidence="1">
    <location>
        <begin position="101"/>
        <end position="117"/>
    </location>
</feature>
<protein>
    <submittedName>
        <fullName evidence="2">Uncharacterized protein</fullName>
    </submittedName>
</protein>
<sequence>MHTFTHIDIYTHIYISTRTHTYTHTHQHTFTQIYITTHAYAHTHKHVFPFPLCPTPTKGIHLALWWQLQHFEPSGKTGREGLCQGEGEDSQVRGGAERKQGSCQIPIQKVRSASSNLPPKGHTQHPHVHLGSSPQLQPASCVCSCTLLPASATSTHSGDI</sequence>
<evidence type="ECO:0000313" key="3">
    <source>
        <dbReference type="Proteomes" id="UP000558488"/>
    </source>
</evidence>
<keyword evidence="3" id="KW-1185">Reference proteome</keyword>
<reference evidence="2 3" key="1">
    <citation type="journal article" date="2020" name="Nature">
        <title>Six reference-quality genomes reveal evolution of bat adaptations.</title>
        <authorList>
            <person name="Jebb D."/>
            <person name="Huang Z."/>
            <person name="Pippel M."/>
            <person name="Hughes G.M."/>
            <person name="Lavrichenko K."/>
            <person name="Devanna P."/>
            <person name="Winkler S."/>
            <person name="Jermiin L.S."/>
            <person name="Skirmuntt E.C."/>
            <person name="Katzourakis A."/>
            <person name="Burkitt-Gray L."/>
            <person name="Ray D.A."/>
            <person name="Sullivan K.A.M."/>
            <person name="Roscito J.G."/>
            <person name="Kirilenko B.M."/>
            <person name="Davalos L.M."/>
            <person name="Corthals A.P."/>
            <person name="Power M.L."/>
            <person name="Jones G."/>
            <person name="Ransome R.D."/>
            <person name="Dechmann D.K.N."/>
            <person name="Locatelli A.G."/>
            <person name="Puechmaille S.J."/>
            <person name="Fedrigo O."/>
            <person name="Jarvis E.D."/>
            <person name="Hiller M."/>
            <person name="Vernes S.C."/>
            <person name="Myers E.W."/>
            <person name="Teeling E.C."/>
        </authorList>
    </citation>
    <scope>NUCLEOTIDE SEQUENCE [LARGE SCALE GENOMIC DNA]</scope>
    <source>
        <strain evidence="2">MPipKuh1</strain>
        <tissue evidence="2">Flight muscle</tissue>
    </source>
</reference>
<feature type="region of interest" description="Disordered" evidence="1">
    <location>
        <begin position="77"/>
        <end position="131"/>
    </location>
</feature>
<dbReference type="EMBL" id="JACAGB010000006">
    <property type="protein sequence ID" value="KAF6358440.1"/>
    <property type="molecule type" value="Genomic_DNA"/>
</dbReference>
<comment type="caution">
    <text evidence="2">The sequence shown here is derived from an EMBL/GenBank/DDBJ whole genome shotgun (WGS) entry which is preliminary data.</text>
</comment>
<name>A0A7J7YAC7_PIPKU</name>
<evidence type="ECO:0000313" key="2">
    <source>
        <dbReference type="EMBL" id="KAF6358440.1"/>
    </source>
</evidence>
<dbReference type="Proteomes" id="UP000558488">
    <property type="component" value="Unassembled WGS sequence"/>
</dbReference>
<accession>A0A7J7YAC7</accession>
<gene>
    <name evidence="2" type="ORF">mPipKuh1_010268</name>
</gene>